<dbReference type="MEROPS" id="A22.001"/>
<dbReference type="GO" id="GO:0006509">
    <property type="term" value="P:membrane protein ectodomain proteolysis"/>
    <property type="evidence" value="ECO:0007669"/>
    <property type="project" value="TreeGrafter"/>
</dbReference>
<evidence type="ECO:0000256" key="1">
    <source>
        <dbReference type="SAM" id="Phobius"/>
    </source>
</evidence>
<gene>
    <name evidence="2" type="ORF">WUBG_18044</name>
</gene>
<feature type="non-terminal residue" evidence="2">
    <location>
        <position position="1"/>
    </location>
</feature>
<comment type="caution">
    <text evidence="2">The sequence shown here is derived from an EMBL/GenBank/DDBJ whole genome shotgun (WGS) entry which is preliminary data.</text>
</comment>
<feature type="transmembrane region" description="Helical" evidence="1">
    <location>
        <begin position="20"/>
        <end position="43"/>
    </location>
</feature>
<dbReference type="EMBL" id="ADBV01019688">
    <property type="protein sequence ID" value="EJW71050.1"/>
    <property type="molecule type" value="Genomic_DNA"/>
</dbReference>
<dbReference type="PANTHER" id="PTHR10202:SF25">
    <property type="entry name" value="PRESENILIN SPE-4"/>
    <property type="match status" value="1"/>
</dbReference>
<dbReference type="Gene3D" id="1.10.472.100">
    <property type="entry name" value="Presenilin"/>
    <property type="match status" value="1"/>
</dbReference>
<feature type="transmembrane region" description="Helical" evidence="1">
    <location>
        <begin position="55"/>
        <end position="74"/>
    </location>
</feature>
<evidence type="ECO:0000313" key="2">
    <source>
        <dbReference type="EMBL" id="EJW71050.1"/>
    </source>
</evidence>
<dbReference type="GO" id="GO:0055074">
    <property type="term" value="P:calcium ion homeostasis"/>
    <property type="evidence" value="ECO:0007669"/>
    <property type="project" value="TreeGrafter"/>
</dbReference>
<dbReference type="GO" id="GO:0016485">
    <property type="term" value="P:protein processing"/>
    <property type="evidence" value="ECO:0007669"/>
    <property type="project" value="InterPro"/>
</dbReference>
<reference evidence="3" key="1">
    <citation type="submission" date="2012-08" db="EMBL/GenBank/DDBJ databases">
        <title>The Genome Sequence of Wuchereria bancrofti.</title>
        <authorList>
            <person name="Nutman T.B."/>
            <person name="Fink D.L."/>
            <person name="Russ C."/>
            <person name="Young S."/>
            <person name="Zeng Q."/>
            <person name="Koehrsen M."/>
            <person name="Alvarado L."/>
            <person name="Berlin A."/>
            <person name="Chapman S.B."/>
            <person name="Chen Z."/>
            <person name="Freedman E."/>
            <person name="Gellesch M."/>
            <person name="Goldberg J."/>
            <person name="Griggs A."/>
            <person name="Gujja S."/>
            <person name="Heilman E.R."/>
            <person name="Heiman D."/>
            <person name="Hepburn T."/>
            <person name="Howarth C."/>
            <person name="Jen D."/>
            <person name="Larson L."/>
            <person name="Lewis B."/>
            <person name="Mehta T."/>
            <person name="Park D."/>
            <person name="Pearson M."/>
            <person name="Roberts A."/>
            <person name="Saif S."/>
            <person name="Shea T."/>
            <person name="Shenoy N."/>
            <person name="Sisk P."/>
            <person name="Stolte C."/>
            <person name="Sykes S."/>
            <person name="Walk T."/>
            <person name="White J."/>
            <person name="Yandava C."/>
            <person name="Haas B."/>
            <person name="Henn M.R."/>
            <person name="Nusbaum C."/>
            <person name="Birren B."/>
        </authorList>
    </citation>
    <scope>NUCLEOTIDE SEQUENCE [LARGE SCALE GENOMIC DNA]</scope>
    <source>
        <strain evidence="3">NA</strain>
    </source>
</reference>
<name>J9AAT2_WUCBA</name>
<keyword evidence="1" id="KW-1133">Transmembrane helix</keyword>
<organism evidence="2 3">
    <name type="scientific">Wuchereria bancrofti</name>
    <dbReference type="NCBI Taxonomy" id="6293"/>
    <lineage>
        <taxon>Eukaryota</taxon>
        <taxon>Metazoa</taxon>
        <taxon>Ecdysozoa</taxon>
        <taxon>Nematoda</taxon>
        <taxon>Chromadorea</taxon>
        <taxon>Rhabditida</taxon>
        <taxon>Spirurina</taxon>
        <taxon>Spiruromorpha</taxon>
        <taxon>Filarioidea</taxon>
        <taxon>Onchocercidae</taxon>
        <taxon>Wuchereria</taxon>
    </lineage>
</organism>
<sequence length="91" mass="9609">SVRLGMGDFVFYSLLVGKAAATGSTMCVAGSVVGILVGLVITLTVLSSDDETTPALPVSITIALLLHFGIYLFVEPFYNQIVISSKLFILL</sequence>
<keyword evidence="1" id="KW-0812">Transmembrane</keyword>
<dbReference type="Pfam" id="PF01080">
    <property type="entry name" value="Presenilin"/>
    <property type="match status" value="1"/>
</dbReference>
<dbReference type="GO" id="GO:0034205">
    <property type="term" value="P:amyloid-beta formation"/>
    <property type="evidence" value="ECO:0007669"/>
    <property type="project" value="TreeGrafter"/>
</dbReference>
<keyword evidence="1" id="KW-0472">Membrane</keyword>
<dbReference type="GO" id="GO:0042500">
    <property type="term" value="F:aspartic endopeptidase activity, intramembrane cleaving"/>
    <property type="evidence" value="ECO:0007669"/>
    <property type="project" value="InterPro"/>
</dbReference>
<dbReference type="PANTHER" id="PTHR10202">
    <property type="entry name" value="PRESENILIN"/>
    <property type="match status" value="1"/>
</dbReference>
<protein>
    <recommendedName>
        <fullName evidence="4">Presenilin</fullName>
    </recommendedName>
</protein>
<proteinExistence type="predicted"/>
<dbReference type="GO" id="GO:0007219">
    <property type="term" value="P:Notch signaling pathway"/>
    <property type="evidence" value="ECO:0007669"/>
    <property type="project" value="TreeGrafter"/>
</dbReference>
<dbReference type="AlphaFoldDB" id="J9AAT2"/>
<evidence type="ECO:0008006" key="4">
    <source>
        <dbReference type="Google" id="ProtNLM"/>
    </source>
</evidence>
<accession>J9AAT2</accession>
<dbReference type="GO" id="GO:0070765">
    <property type="term" value="C:gamma-secretase complex"/>
    <property type="evidence" value="ECO:0007669"/>
    <property type="project" value="TreeGrafter"/>
</dbReference>
<dbReference type="InterPro" id="IPR042524">
    <property type="entry name" value="Presenilin_C"/>
</dbReference>
<dbReference type="InterPro" id="IPR001108">
    <property type="entry name" value="Peptidase_A22A"/>
</dbReference>
<dbReference type="Proteomes" id="UP000004810">
    <property type="component" value="Unassembled WGS sequence"/>
</dbReference>
<evidence type="ECO:0000313" key="3">
    <source>
        <dbReference type="Proteomes" id="UP000004810"/>
    </source>
</evidence>